<dbReference type="PROSITE" id="PS51819">
    <property type="entry name" value="VOC"/>
    <property type="match status" value="1"/>
</dbReference>
<feature type="compositionally biased region" description="Basic residues" evidence="6">
    <location>
        <begin position="117"/>
        <end position="140"/>
    </location>
</feature>
<dbReference type="Proteomes" id="UP000481037">
    <property type="component" value="Unassembled WGS sequence"/>
</dbReference>
<gene>
    <name evidence="8" type="ORF">GJ697_16365</name>
</gene>
<protein>
    <recommendedName>
        <fullName evidence="3">Aldoketomutase</fullName>
    </recommendedName>
    <alternativeName>
        <fullName evidence="2">Ketone-aldehyde mutase</fullName>
    </alternativeName>
    <alternativeName>
        <fullName evidence="4">Methylglyoxalase</fullName>
    </alternativeName>
    <alternativeName>
        <fullName evidence="5">S-D-lactoylglutathione methylglyoxal lyase</fullName>
    </alternativeName>
</protein>
<proteinExistence type="predicted"/>
<feature type="region of interest" description="Disordered" evidence="6">
    <location>
        <begin position="94"/>
        <end position="163"/>
    </location>
</feature>
<dbReference type="PANTHER" id="PTHR46036">
    <property type="entry name" value="LACTOYLGLUTATHIONE LYASE"/>
    <property type="match status" value="1"/>
</dbReference>
<dbReference type="GO" id="GO:0046872">
    <property type="term" value="F:metal ion binding"/>
    <property type="evidence" value="ECO:0007669"/>
    <property type="project" value="UniProtKB-KW"/>
</dbReference>
<dbReference type="RefSeq" id="WP_154366368.1">
    <property type="nucleotide sequence ID" value="NZ_WKJM01000013.1"/>
</dbReference>
<dbReference type="PANTHER" id="PTHR46036:SF5">
    <property type="entry name" value="LACTOYLGLUTATHIONE LYASE"/>
    <property type="match status" value="1"/>
</dbReference>
<dbReference type="InterPro" id="IPR037523">
    <property type="entry name" value="VOC_core"/>
</dbReference>
<dbReference type="EMBL" id="WKJM01000013">
    <property type="protein sequence ID" value="MRX09416.1"/>
    <property type="molecule type" value="Genomic_DNA"/>
</dbReference>
<keyword evidence="9" id="KW-1185">Reference proteome</keyword>
<reference evidence="8 9" key="1">
    <citation type="submission" date="2019-11" db="EMBL/GenBank/DDBJ databases">
        <title>Novel species isolated from a subtropical stream in China.</title>
        <authorList>
            <person name="Lu H."/>
        </authorList>
    </citation>
    <scope>NUCLEOTIDE SEQUENCE [LARGE SCALE GENOMIC DNA]</scope>
    <source>
        <strain evidence="8 9">FT25W</strain>
    </source>
</reference>
<evidence type="ECO:0000313" key="8">
    <source>
        <dbReference type="EMBL" id="MRX09416.1"/>
    </source>
</evidence>
<evidence type="ECO:0000256" key="3">
    <source>
        <dbReference type="ARBA" id="ARBA00030892"/>
    </source>
</evidence>
<dbReference type="Gene3D" id="3.10.180.10">
    <property type="entry name" value="2,3-Dihydroxybiphenyl 1,2-Dioxygenase, domain 1"/>
    <property type="match status" value="1"/>
</dbReference>
<evidence type="ECO:0000256" key="5">
    <source>
        <dbReference type="ARBA" id="ARBA00033298"/>
    </source>
</evidence>
<dbReference type="SUPFAM" id="SSF54593">
    <property type="entry name" value="Glyoxalase/Bleomycin resistance protein/Dihydroxybiphenyl dioxygenase"/>
    <property type="match status" value="1"/>
</dbReference>
<dbReference type="GO" id="GO:0005737">
    <property type="term" value="C:cytoplasm"/>
    <property type="evidence" value="ECO:0007669"/>
    <property type="project" value="TreeGrafter"/>
</dbReference>
<feature type="domain" description="VOC" evidence="7">
    <location>
        <begin position="2"/>
        <end position="135"/>
    </location>
</feature>
<dbReference type="PROSITE" id="PS00934">
    <property type="entry name" value="GLYOXALASE_I_1"/>
    <property type="match status" value="1"/>
</dbReference>
<accession>A0A6L5QI15</accession>
<keyword evidence="1" id="KW-0479">Metal-binding</keyword>
<keyword evidence="8" id="KW-0456">Lyase</keyword>
<dbReference type="InterPro" id="IPR029068">
    <property type="entry name" value="Glyas_Bleomycin-R_OHBP_Dase"/>
</dbReference>
<evidence type="ECO:0000259" key="7">
    <source>
        <dbReference type="PROSITE" id="PS51819"/>
    </source>
</evidence>
<name>A0A6L5QI15_9BURK</name>
<organism evidence="8 9">
    <name type="scientific">Duganella alba</name>
    <dbReference type="NCBI Taxonomy" id="2666081"/>
    <lineage>
        <taxon>Bacteria</taxon>
        <taxon>Pseudomonadati</taxon>
        <taxon>Pseudomonadota</taxon>
        <taxon>Betaproteobacteria</taxon>
        <taxon>Burkholderiales</taxon>
        <taxon>Oxalobacteraceae</taxon>
        <taxon>Telluria group</taxon>
        <taxon>Duganella</taxon>
    </lineage>
</organism>
<comment type="caution">
    <text evidence="8">The sequence shown here is derived from an EMBL/GenBank/DDBJ whole genome shotgun (WGS) entry which is preliminary data.</text>
</comment>
<evidence type="ECO:0000313" key="9">
    <source>
        <dbReference type="Proteomes" id="UP000481037"/>
    </source>
</evidence>
<dbReference type="AlphaFoldDB" id="A0A6L5QI15"/>
<dbReference type="GO" id="GO:0019243">
    <property type="term" value="P:methylglyoxal catabolic process to D-lactate via S-lactoyl-glutathione"/>
    <property type="evidence" value="ECO:0007669"/>
    <property type="project" value="TreeGrafter"/>
</dbReference>
<sequence length="163" mass="18214">MKYLHTMVRVADLDQSLAFYRDALGLDVVHKMDVPAGRYTLVYLAAPGDSAAQVELTYNWDEHAYSGGRNFGHLAYSVPDIHAATQRLIDHGVTVSRPPRDGEAPGTEPPHQYVPLRCRRRLQPPPRRRLARLRPQRRPPAHGDLGRPAPASAPATEEACRPR</sequence>
<dbReference type="InterPro" id="IPR018146">
    <property type="entry name" value="Glyoxalase_1_CS"/>
</dbReference>
<evidence type="ECO:0000256" key="2">
    <source>
        <dbReference type="ARBA" id="ARBA00030291"/>
    </source>
</evidence>
<dbReference type="GO" id="GO:0004462">
    <property type="term" value="F:lactoylglutathione lyase activity"/>
    <property type="evidence" value="ECO:0007669"/>
    <property type="project" value="InterPro"/>
</dbReference>
<dbReference type="InterPro" id="IPR004360">
    <property type="entry name" value="Glyas_Fos-R_dOase_dom"/>
</dbReference>
<evidence type="ECO:0000256" key="1">
    <source>
        <dbReference type="ARBA" id="ARBA00022723"/>
    </source>
</evidence>
<dbReference type="Pfam" id="PF00903">
    <property type="entry name" value="Glyoxalase"/>
    <property type="match status" value="1"/>
</dbReference>
<evidence type="ECO:0000256" key="4">
    <source>
        <dbReference type="ARBA" id="ARBA00032460"/>
    </source>
</evidence>
<evidence type="ECO:0000256" key="6">
    <source>
        <dbReference type="SAM" id="MobiDB-lite"/>
    </source>
</evidence>